<dbReference type="Pfam" id="PF01381">
    <property type="entry name" value="HTH_3"/>
    <property type="match status" value="1"/>
</dbReference>
<keyword evidence="1" id="KW-0238">DNA-binding</keyword>
<dbReference type="Proteomes" id="UP000036908">
    <property type="component" value="Unassembled WGS sequence"/>
</dbReference>
<evidence type="ECO:0000313" key="3">
    <source>
        <dbReference type="EMBL" id="KOF04564.1"/>
    </source>
</evidence>
<comment type="caution">
    <text evidence="3">The sequence shown here is derived from an EMBL/GenBank/DDBJ whole genome shotgun (WGS) entry which is preliminary data.</text>
</comment>
<dbReference type="RefSeq" id="WP_053221714.1">
    <property type="nucleotide sequence ID" value="NZ_JSVA01000001.1"/>
</dbReference>
<dbReference type="InterPro" id="IPR010982">
    <property type="entry name" value="Lambda_DNA-bd_dom_sf"/>
</dbReference>
<dbReference type="CDD" id="cd00093">
    <property type="entry name" value="HTH_XRE"/>
    <property type="match status" value="1"/>
</dbReference>
<dbReference type="PROSITE" id="PS50943">
    <property type="entry name" value="HTH_CROC1"/>
    <property type="match status" value="1"/>
</dbReference>
<dbReference type="PANTHER" id="PTHR46558">
    <property type="entry name" value="TRACRIPTIONAL REGULATORY PROTEIN-RELATED-RELATED"/>
    <property type="match status" value="1"/>
</dbReference>
<dbReference type="InterPro" id="IPR001387">
    <property type="entry name" value="Cro/C1-type_HTH"/>
</dbReference>
<sequence>MKNTLREERKRKKITQEQLASLAGVSRQSINAIERGKYTPSTTLALKISEIFNTTVNRLFELEPMDYQAK</sequence>
<name>A0A0L8AQG6_9BACT</name>
<evidence type="ECO:0000256" key="1">
    <source>
        <dbReference type="ARBA" id="ARBA00023125"/>
    </source>
</evidence>
<dbReference type="GO" id="GO:0003677">
    <property type="term" value="F:DNA binding"/>
    <property type="evidence" value="ECO:0007669"/>
    <property type="project" value="UniProtKB-KW"/>
</dbReference>
<dbReference type="EMBL" id="JSVA01000001">
    <property type="protein sequence ID" value="KOF04564.1"/>
    <property type="molecule type" value="Genomic_DNA"/>
</dbReference>
<gene>
    <name evidence="3" type="ORF">OB69_00435</name>
</gene>
<dbReference type="Gene3D" id="1.10.260.40">
    <property type="entry name" value="lambda repressor-like DNA-binding domains"/>
    <property type="match status" value="1"/>
</dbReference>
<accession>A0A0L8AQG6</accession>
<dbReference type="OrthoDB" id="1357763at2"/>
<protein>
    <submittedName>
        <fullName evidence="3">XRE family transcriptional regulator</fullName>
    </submittedName>
</protein>
<dbReference type="AlphaFoldDB" id="A0A0L8AQG6"/>
<dbReference type="SUPFAM" id="SSF47413">
    <property type="entry name" value="lambda repressor-like DNA-binding domains"/>
    <property type="match status" value="1"/>
</dbReference>
<organism evidence="3 4">
    <name type="scientific">Roseivirga seohaensis subsp. aquiponti</name>
    <dbReference type="NCBI Taxonomy" id="1566026"/>
    <lineage>
        <taxon>Bacteria</taxon>
        <taxon>Pseudomonadati</taxon>
        <taxon>Bacteroidota</taxon>
        <taxon>Cytophagia</taxon>
        <taxon>Cytophagales</taxon>
        <taxon>Roseivirgaceae</taxon>
        <taxon>Roseivirga</taxon>
    </lineage>
</organism>
<keyword evidence="4" id="KW-1185">Reference proteome</keyword>
<reference evidence="4" key="1">
    <citation type="submission" date="2014-11" db="EMBL/GenBank/DDBJ databases">
        <title>Genome sequencing of Roseivirga sp. D-25.</title>
        <authorList>
            <person name="Selvaratnam C."/>
            <person name="Thevarajoo S."/>
            <person name="Goh K.M."/>
            <person name="Eee R."/>
            <person name="Chan K.-G."/>
            <person name="Chong C.S."/>
        </authorList>
    </citation>
    <scope>NUCLEOTIDE SEQUENCE [LARGE SCALE GENOMIC DNA]</scope>
    <source>
        <strain evidence="4">D-25</strain>
    </source>
</reference>
<evidence type="ECO:0000313" key="4">
    <source>
        <dbReference type="Proteomes" id="UP000036908"/>
    </source>
</evidence>
<dbReference type="PATRIC" id="fig|1566026.4.peg.91"/>
<feature type="domain" description="HTH cro/C1-type" evidence="2">
    <location>
        <begin position="5"/>
        <end position="59"/>
    </location>
</feature>
<proteinExistence type="predicted"/>
<dbReference type="PANTHER" id="PTHR46558:SF12">
    <property type="entry name" value="DNA-BINDING PROTEIN"/>
    <property type="match status" value="1"/>
</dbReference>
<evidence type="ECO:0000259" key="2">
    <source>
        <dbReference type="PROSITE" id="PS50943"/>
    </source>
</evidence>
<dbReference type="SMART" id="SM00530">
    <property type="entry name" value="HTH_XRE"/>
    <property type="match status" value="1"/>
</dbReference>